<dbReference type="InterPro" id="IPR015882">
    <property type="entry name" value="HEX_bac_N"/>
</dbReference>
<dbReference type="InterPro" id="IPR025705">
    <property type="entry name" value="Beta_hexosaminidase_sua/sub"/>
</dbReference>
<dbReference type="eggNOG" id="COG3525">
    <property type="taxonomic scope" value="Bacteria"/>
</dbReference>
<accession>I3ZL94</accession>
<feature type="domain" description="Glycoside hydrolase family 20 catalytic" evidence="6">
    <location>
        <begin position="177"/>
        <end position="498"/>
    </location>
</feature>
<dbReference type="RefSeq" id="WP_014787272.1">
    <property type="nucleotide sequence ID" value="NC_018014.1"/>
</dbReference>
<proteinExistence type="inferred from homology"/>
<evidence type="ECO:0000313" key="8">
    <source>
        <dbReference type="EMBL" id="AFL90012.1"/>
    </source>
</evidence>
<feature type="active site" description="Proton donor" evidence="4">
    <location>
        <position position="343"/>
    </location>
</feature>
<evidence type="ECO:0000259" key="6">
    <source>
        <dbReference type="Pfam" id="PF00728"/>
    </source>
</evidence>
<dbReference type="GO" id="GO:0004563">
    <property type="term" value="F:beta-N-acetylhexosaminidase activity"/>
    <property type="evidence" value="ECO:0007669"/>
    <property type="project" value="InterPro"/>
</dbReference>
<dbReference type="PANTHER" id="PTHR22600">
    <property type="entry name" value="BETA-HEXOSAMINIDASE"/>
    <property type="match status" value="1"/>
</dbReference>
<dbReference type="Proteomes" id="UP000006056">
    <property type="component" value="Chromosome"/>
</dbReference>
<sequence>MLSYRPQMWCSAGVILASSLVSALAQSAVTASPNPPSLPKQATLAVLPMPSHVTAGTGQFVFDRGFDVVLSGYQEPRLDRARMRFLQHLRRKTGILQWPQASGLPQIVVETKSSSAAVQQVSEDESYRIDVTPMKIVLTAANPIGALRGLQTILQLIHTTPQGFAIAAMQIEDKPRFPWRGLMIDSGRHFITPDVIRQTLDGMELVKMNVLHWHLADDQGFRVESKVFPRLQGMGSDGQFYTQEEVRSIVAYARDRGIRVLPEFEMPSHASSWFVGYPELGDSKGPYRLKHALGQSWERPRDAAEDSSMDPTQESTYKFLDRFVGEMSSLFPDIYFHIGGDAEDAMIEWKTNPRMKQYMDAHGMKDPAALQTYFDQRVEKLIAKHGKRMMGWDEVLQPDTPKSVAIQSWRGLDSLAKSAASGHPAVLSWGYYLDLNEPASRHYAVDPLADAAGALPEAQRANILGGEAAMWSEYVTAETISGRLWPRAAAVAERLWSPREVSDSASMYRRLDTIAQELTYAGVPYVAARASAYDRLTTTVPAAALNVLASVVEPPRGYPRGGSRTYDSFSPLNRLSDVVPAESDLGREFCAVAGRIASHSANAEDLKDAQKWLEQWRDNDTLLAPGLGQSALTAELVPLSKNLSRVASIGLAALERMNHPGASAADAETFKKNQLAALKTASAQTAELNFAITPGVEALVSAIQR</sequence>
<gene>
    <name evidence="8" type="ordered locus">Terro_3803</name>
</gene>
<feature type="signal peptide" evidence="5">
    <location>
        <begin position="1"/>
        <end position="27"/>
    </location>
</feature>
<dbReference type="EMBL" id="CP003379">
    <property type="protein sequence ID" value="AFL90012.1"/>
    <property type="molecule type" value="Genomic_DNA"/>
</dbReference>
<dbReference type="PRINTS" id="PR00738">
    <property type="entry name" value="GLHYDRLASE20"/>
</dbReference>
<dbReference type="InterPro" id="IPR017853">
    <property type="entry name" value="GH"/>
</dbReference>
<dbReference type="Gene3D" id="3.20.20.80">
    <property type="entry name" value="Glycosidases"/>
    <property type="match status" value="1"/>
</dbReference>
<dbReference type="OrthoDB" id="1098018at2"/>
<dbReference type="PANTHER" id="PTHR22600:SF21">
    <property type="entry name" value="BETA-HEXOSAMINIDASE A"/>
    <property type="match status" value="1"/>
</dbReference>
<evidence type="ECO:0000256" key="4">
    <source>
        <dbReference type="PIRSR" id="PIRSR625705-1"/>
    </source>
</evidence>
<dbReference type="AlphaFoldDB" id="I3ZL94"/>
<keyword evidence="3" id="KW-0326">Glycosidase</keyword>
<dbReference type="Pfam" id="PF02838">
    <property type="entry name" value="Glyco_hydro_20b"/>
    <property type="match status" value="1"/>
</dbReference>
<dbReference type="STRING" id="926566.Terro_3803"/>
<comment type="similarity">
    <text evidence="1">Belongs to the glycosyl hydrolase 20 family.</text>
</comment>
<feature type="chain" id="PRO_5003684230" evidence="5">
    <location>
        <begin position="28"/>
        <end position="705"/>
    </location>
</feature>
<evidence type="ECO:0000259" key="7">
    <source>
        <dbReference type="Pfam" id="PF02838"/>
    </source>
</evidence>
<dbReference type="HOGENOM" id="CLU_007082_5_1_0"/>
<dbReference type="Gene3D" id="3.30.379.10">
    <property type="entry name" value="Chitobiase/beta-hexosaminidase domain 2-like"/>
    <property type="match status" value="1"/>
</dbReference>
<name>I3ZL94_TERRK</name>
<dbReference type="GO" id="GO:0006689">
    <property type="term" value="P:ganglioside catabolic process"/>
    <property type="evidence" value="ECO:0007669"/>
    <property type="project" value="TreeGrafter"/>
</dbReference>
<evidence type="ECO:0000313" key="9">
    <source>
        <dbReference type="Proteomes" id="UP000006056"/>
    </source>
</evidence>
<dbReference type="PATRIC" id="fig|926566.3.peg.3743"/>
<dbReference type="GO" id="GO:0016020">
    <property type="term" value="C:membrane"/>
    <property type="evidence" value="ECO:0007669"/>
    <property type="project" value="TreeGrafter"/>
</dbReference>
<dbReference type="Pfam" id="PF00728">
    <property type="entry name" value="Glyco_hydro_20"/>
    <property type="match status" value="1"/>
</dbReference>
<evidence type="ECO:0000256" key="2">
    <source>
        <dbReference type="ARBA" id="ARBA00022801"/>
    </source>
</evidence>
<evidence type="ECO:0000256" key="5">
    <source>
        <dbReference type="SAM" id="SignalP"/>
    </source>
</evidence>
<evidence type="ECO:0000256" key="3">
    <source>
        <dbReference type="ARBA" id="ARBA00023295"/>
    </source>
</evidence>
<dbReference type="GO" id="GO:0030203">
    <property type="term" value="P:glycosaminoglycan metabolic process"/>
    <property type="evidence" value="ECO:0007669"/>
    <property type="project" value="TreeGrafter"/>
</dbReference>
<dbReference type="InterPro" id="IPR015883">
    <property type="entry name" value="Glyco_hydro_20_cat"/>
</dbReference>
<feature type="domain" description="Beta-hexosaminidase bacterial type N-terminal" evidence="7">
    <location>
        <begin position="45"/>
        <end position="173"/>
    </location>
</feature>
<dbReference type="SUPFAM" id="SSF55545">
    <property type="entry name" value="beta-N-acetylhexosaminidase-like domain"/>
    <property type="match status" value="1"/>
</dbReference>
<keyword evidence="9" id="KW-1185">Reference proteome</keyword>
<keyword evidence="2" id="KW-0378">Hydrolase</keyword>
<dbReference type="InterPro" id="IPR029018">
    <property type="entry name" value="Hex-like_dom2"/>
</dbReference>
<dbReference type="SUPFAM" id="SSF51445">
    <property type="entry name" value="(Trans)glycosidases"/>
    <property type="match status" value="1"/>
</dbReference>
<dbReference type="KEGG" id="trs:Terro_3803"/>
<reference evidence="8 9" key="1">
    <citation type="submission" date="2012-06" db="EMBL/GenBank/DDBJ databases">
        <title>Complete genome of Terriglobus roseus DSM 18391.</title>
        <authorList>
            <consortium name="US DOE Joint Genome Institute (JGI-PGF)"/>
            <person name="Lucas S."/>
            <person name="Copeland A."/>
            <person name="Lapidus A."/>
            <person name="Glavina del Rio T."/>
            <person name="Dalin E."/>
            <person name="Tice H."/>
            <person name="Bruce D."/>
            <person name="Goodwin L."/>
            <person name="Pitluck S."/>
            <person name="Peters L."/>
            <person name="Mikhailova N."/>
            <person name="Munk A.C.C."/>
            <person name="Kyrpides N."/>
            <person name="Mavromatis K."/>
            <person name="Ivanova N."/>
            <person name="Brettin T."/>
            <person name="Detter J.C."/>
            <person name="Han C."/>
            <person name="Larimer F."/>
            <person name="Land M."/>
            <person name="Hauser L."/>
            <person name="Markowitz V."/>
            <person name="Cheng J.-F."/>
            <person name="Hugenholtz P."/>
            <person name="Woyke T."/>
            <person name="Wu D."/>
            <person name="Brambilla E."/>
            <person name="Klenk H.-P."/>
            <person name="Eisen J.A."/>
        </authorList>
    </citation>
    <scope>NUCLEOTIDE SEQUENCE [LARGE SCALE GENOMIC DNA]</scope>
    <source>
        <strain evidence="9">DSM 18391 / NRRL B-41598 / KBS 63</strain>
    </source>
</reference>
<dbReference type="GO" id="GO:0005975">
    <property type="term" value="P:carbohydrate metabolic process"/>
    <property type="evidence" value="ECO:0007669"/>
    <property type="project" value="InterPro"/>
</dbReference>
<organism evidence="8 9">
    <name type="scientific">Terriglobus roseus (strain DSM 18391 / NRRL B-41598 / KBS 63)</name>
    <dbReference type="NCBI Taxonomy" id="926566"/>
    <lineage>
        <taxon>Bacteria</taxon>
        <taxon>Pseudomonadati</taxon>
        <taxon>Acidobacteriota</taxon>
        <taxon>Terriglobia</taxon>
        <taxon>Terriglobales</taxon>
        <taxon>Acidobacteriaceae</taxon>
        <taxon>Terriglobus</taxon>
    </lineage>
</organism>
<keyword evidence="5" id="KW-0732">Signal</keyword>
<dbReference type="GO" id="GO:0005764">
    <property type="term" value="C:lysosome"/>
    <property type="evidence" value="ECO:0007669"/>
    <property type="project" value="TreeGrafter"/>
</dbReference>
<protein>
    <submittedName>
        <fullName evidence="8">N-acetyl-beta-hexosaminidase</fullName>
    </submittedName>
</protein>
<evidence type="ECO:0000256" key="1">
    <source>
        <dbReference type="ARBA" id="ARBA00006285"/>
    </source>
</evidence>